<keyword evidence="4" id="KW-1185">Reference proteome</keyword>
<gene>
    <name evidence="3" type="ORF">QIS99_28760</name>
</gene>
<dbReference type="SUPFAM" id="SSF110849">
    <property type="entry name" value="ParB/Sulfiredoxin"/>
    <property type="match status" value="1"/>
</dbReference>
<feature type="domain" description="ParB/Spo0J HTH" evidence="2">
    <location>
        <begin position="159"/>
        <end position="234"/>
    </location>
</feature>
<evidence type="ECO:0000313" key="4">
    <source>
        <dbReference type="Proteomes" id="UP001224661"/>
    </source>
</evidence>
<dbReference type="Gene3D" id="1.10.10.2830">
    <property type="match status" value="1"/>
</dbReference>
<dbReference type="InterPro" id="IPR050336">
    <property type="entry name" value="Chromosome_partition/occlusion"/>
</dbReference>
<dbReference type="RefSeq" id="WP_282516631.1">
    <property type="nucleotide sequence ID" value="NZ_JASCIR010000040.1"/>
</dbReference>
<dbReference type="SUPFAM" id="SSF109709">
    <property type="entry name" value="KorB DNA-binding domain-like"/>
    <property type="match status" value="1"/>
</dbReference>
<organism evidence="3 4">
    <name type="scientific">Streptomyces solicavernae</name>
    <dbReference type="NCBI Taxonomy" id="3043614"/>
    <lineage>
        <taxon>Bacteria</taxon>
        <taxon>Bacillati</taxon>
        <taxon>Actinomycetota</taxon>
        <taxon>Actinomycetes</taxon>
        <taxon>Kitasatosporales</taxon>
        <taxon>Streptomycetaceae</taxon>
        <taxon>Streptomyces</taxon>
    </lineage>
</organism>
<dbReference type="EMBL" id="JASCIR010000040">
    <property type="protein sequence ID" value="MDI3390152.1"/>
    <property type="molecule type" value="Genomic_DNA"/>
</dbReference>
<evidence type="ECO:0000256" key="1">
    <source>
        <dbReference type="SAM" id="MobiDB-lite"/>
    </source>
</evidence>
<dbReference type="NCBIfam" id="TIGR00180">
    <property type="entry name" value="parB_part"/>
    <property type="match status" value="1"/>
</dbReference>
<dbReference type="PANTHER" id="PTHR33375">
    <property type="entry name" value="CHROMOSOME-PARTITIONING PROTEIN PARB-RELATED"/>
    <property type="match status" value="1"/>
</dbReference>
<protein>
    <submittedName>
        <fullName evidence="3">ParB/RepB/Spo0J family partition protein</fullName>
    </submittedName>
</protein>
<comment type="caution">
    <text evidence="3">The sequence shown here is derived from an EMBL/GenBank/DDBJ whole genome shotgun (WGS) entry which is preliminary data.</text>
</comment>
<dbReference type="InterPro" id="IPR004437">
    <property type="entry name" value="ParB/RepB/Spo0J"/>
</dbReference>
<feature type="region of interest" description="Disordered" evidence="1">
    <location>
        <begin position="1"/>
        <end position="41"/>
    </location>
</feature>
<dbReference type="PANTHER" id="PTHR33375:SF1">
    <property type="entry name" value="CHROMOSOME-PARTITIONING PROTEIN PARB-RELATED"/>
    <property type="match status" value="1"/>
</dbReference>
<feature type="region of interest" description="Disordered" evidence="1">
    <location>
        <begin position="324"/>
        <end position="370"/>
    </location>
</feature>
<dbReference type="Proteomes" id="UP001224661">
    <property type="component" value="Unassembled WGS sequence"/>
</dbReference>
<reference evidence="3 4" key="1">
    <citation type="submission" date="2023-05" db="EMBL/GenBank/DDBJ databases">
        <title>Draft genome sequence of Streptomyces sp. B-S-A8 isolated from a cave soil in Thailand.</title>
        <authorList>
            <person name="Chamroensaksri N."/>
            <person name="Muangham S."/>
        </authorList>
    </citation>
    <scope>NUCLEOTIDE SEQUENCE [LARGE SCALE GENOMIC DNA]</scope>
    <source>
        <strain evidence="3 4">B-S-A8</strain>
    </source>
</reference>
<sequence>MSTPERRKPKRKKGGGQLAEARAEAAASNTVPSGQPSGIHALEPEEGELFEHDPADVGPNPMNRRLALRNMDEMIASVERQGVHTPGAAMKTTLFIERYPEWKEQVEYPDRTYILGPGHRRHAAAQAAGKPMLLILRNDWAKDRTVEQNLISENQDRDDLSPIEQALQLDLLRQRGLTGEQIAERSGYSNRGTVSKFLNLLVLPQEVQTEIHERRLSHSEGYVLSTVRDTDKKKDSETAHELQLRAFGWMRDEGLTAEAAKSRLQIQSTVFPVGNTKIDAASASDAGQDGPKAAGVSHGKHEAGETGTSGELAGAAAENVAAEVPIPHQSATGGENERGRESSKPADLQAGGDESQDQEERDRRTAAVESAERRSLACQLLLAQEKYSSAPELTTLLVNAVLSPGEWKSAAALAHSWLSELGKGPKNERWPSTYFTKLSESDDVNLKRRAAFAIALAANEAHASAHTHTWDERAQAHVNFLITNKAVAYEPTEYEQELLGLVSEAQ</sequence>
<feature type="compositionally biased region" description="Basic and acidic residues" evidence="1">
    <location>
        <begin position="358"/>
        <end position="370"/>
    </location>
</feature>
<dbReference type="Pfam" id="PF17762">
    <property type="entry name" value="HTH_ParB"/>
    <property type="match status" value="1"/>
</dbReference>
<feature type="region of interest" description="Disordered" evidence="1">
    <location>
        <begin position="281"/>
        <end position="312"/>
    </location>
</feature>
<name>A0ABT6S0C8_9ACTN</name>
<accession>A0ABT6S0C8</accession>
<evidence type="ECO:0000313" key="3">
    <source>
        <dbReference type="EMBL" id="MDI3390152.1"/>
    </source>
</evidence>
<dbReference type="InterPro" id="IPR041468">
    <property type="entry name" value="HTH_ParB/Spo0J"/>
</dbReference>
<dbReference type="InterPro" id="IPR036086">
    <property type="entry name" value="ParB/Sulfiredoxin_sf"/>
</dbReference>
<feature type="compositionally biased region" description="Basic and acidic residues" evidence="1">
    <location>
        <begin position="335"/>
        <end position="344"/>
    </location>
</feature>
<evidence type="ECO:0000259" key="2">
    <source>
        <dbReference type="Pfam" id="PF17762"/>
    </source>
</evidence>
<proteinExistence type="predicted"/>